<evidence type="ECO:0000313" key="3">
    <source>
        <dbReference type="Proteomes" id="UP000799118"/>
    </source>
</evidence>
<accession>A0A6A4IAM2</accession>
<protein>
    <recommendedName>
        <fullName evidence="1">CHAT domain-containing protein</fullName>
    </recommendedName>
</protein>
<gene>
    <name evidence="2" type="ORF">BT96DRAFT_174862</name>
</gene>
<dbReference type="Gene3D" id="1.25.40.10">
    <property type="entry name" value="Tetratricopeptide repeat domain"/>
    <property type="match status" value="1"/>
</dbReference>
<dbReference type="InterPro" id="IPR011990">
    <property type="entry name" value="TPR-like_helical_dom_sf"/>
</dbReference>
<evidence type="ECO:0000313" key="2">
    <source>
        <dbReference type="EMBL" id="KAE9407060.1"/>
    </source>
</evidence>
<sequence length="926" mass="103337">MPKLVITELFNKIGKEVYGYFRTEYPRPERGVDVDTIIRECREHMVYTWNDPERRASLSSRLGDALWIKFTQTGKRKDLDLSVQYLREALNLRGKGHAQHGNALMLLGICLLTLYDEVGIVAHLDESIQRCRDGAAACPSEPTWLLPTHLYTLATALITRYRRLLQTTDLDSAIDSLRKIIAMPASKLAYTGSSMPRALLSTALIERYRMSQDIQVLDEGIALFRAALQLHKQKFPDESVILDGLAVALRLRFISSGEEIHLRSALDYHFAVLSRKGVRENPRRFSYLVNFSETLRLRYELTRCPEEVHIAASLLREGSPPSTHPVYSSILTSLSQWALLVQNPSEFVQAIQHAIEATQQHNAPARERLQSSRDTLQIAEGNGIPDSIVCRQALLHLYRNAVDLLVQIAGFELDATSQLSQLVIAGDLVNRGASRALDVSQPIVAIEMLEAGRAVMWAQALRLRTGFDHIGQVNPLLQKQLVEVSEELKSSQNMGSVGDLRRPSLEGFQSISSGPDFAHEHHAAQRRQKAAEFEMLLQRARALKGFSRFMLGDDFERLAFAARNGPVVILLEMHAIIIQTAISQPVVINFSMAAIVPLHTDFKAYSFRSEHQFFSRDANGNAQERLGLRKKQDALPSFTTLLHDLWLKIVKPILQALDITKPSSPEHRRRLWWCTTGGLSFMPFHAAGIYDQDSALNECCYDYVISSYTPTLKALLEAQRGVSNFSVSRSNVLAIAVPEAENCLPLPDTTAEVAKVTTVVSPDRMIPHDGTVADVLNKLQSATIVHLACHGRQNANNALLSGFVLKDGTLDMLAIRDMFRNSTNNDSFLAILSACHSAAIDQKQPDETLSLAASMMFAGYRSVIATMWTMEDSHGPPLMEVIYEELFRSDSFGSEGPAYALAVAIDRLRSNNVSPRSWATFVHYGV</sequence>
<dbReference type="EMBL" id="ML769398">
    <property type="protein sequence ID" value="KAE9407060.1"/>
    <property type="molecule type" value="Genomic_DNA"/>
</dbReference>
<reference evidence="2" key="1">
    <citation type="journal article" date="2019" name="Environ. Microbiol.">
        <title>Fungal ecological strategies reflected in gene transcription - a case study of two litter decomposers.</title>
        <authorList>
            <person name="Barbi F."/>
            <person name="Kohler A."/>
            <person name="Barry K."/>
            <person name="Baskaran P."/>
            <person name="Daum C."/>
            <person name="Fauchery L."/>
            <person name="Ihrmark K."/>
            <person name="Kuo A."/>
            <person name="LaButti K."/>
            <person name="Lipzen A."/>
            <person name="Morin E."/>
            <person name="Grigoriev I.V."/>
            <person name="Henrissat B."/>
            <person name="Lindahl B."/>
            <person name="Martin F."/>
        </authorList>
    </citation>
    <scope>NUCLEOTIDE SEQUENCE</scope>
    <source>
        <strain evidence="2">JB14</strain>
    </source>
</reference>
<organism evidence="2 3">
    <name type="scientific">Gymnopus androsaceus JB14</name>
    <dbReference type="NCBI Taxonomy" id="1447944"/>
    <lineage>
        <taxon>Eukaryota</taxon>
        <taxon>Fungi</taxon>
        <taxon>Dikarya</taxon>
        <taxon>Basidiomycota</taxon>
        <taxon>Agaricomycotina</taxon>
        <taxon>Agaricomycetes</taxon>
        <taxon>Agaricomycetidae</taxon>
        <taxon>Agaricales</taxon>
        <taxon>Marasmiineae</taxon>
        <taxon>Omphalotaceae</taxon>
        <taxon>Gymnopus</taxon>
    </lineage>
</organism>
<dbReference type="Proteomes" id="UP000799118">
    <property type="component" value="Unassembled WGS sequence"/>
</dbReference>
<evidence type="ECO:0000259" key="1">
    <source>
        <dbReference type="Pfam" id="PF12770"/>
    </source>
</evidence>
<name>A0A6A4IAM2_9AGAR</name>
<keyword evidence="3" id="KW-1185">Reference proteome</keyword>
<feature type="domain" description="CHAT" evidence="1">
    <location>
        <begin position="641"/>
        <end position="925"/>
    </location>
</feature>
<dbReference type="OrthoDB" id="9991317at2759"/>
<dbReference type="Pfam" id="PF12770">
    <property type="entry name" value="CHAT"/>
    <property type="match status" value="1"/>
</dbReference>
<proteinExistence type="predicted"/>
<dbReference type="InterPro" id="IPR024983">
    <property type="entry name" value="CHAT_dom"/>
</dbReference>
<dbReference type="AlphaFoldDB" id="A0A6A4IAM2"/>